<feature type="transmembrane region" description="Helical" evidence="1">
    <location>
        <begin position="30"/>
        <end position="51"/>
    </location>
</feature>
<reference evidence="3" key="4">
    <citation type="submission" date="2016-10" db="EMBL/GenBank/DDBJ databases">
        <authorList>
            <person name="de Groot N.N."/>
        </authorList>
    </citation>
    <scope>NUCLEOTIDE SEQUENCE [LARGE SCALE GENOMIC DNA]</scope>
    <source>
        <strain evidence="3">DSM 16632</strain>
    </source>
</reference>
<evidence type="ECO:0000313" key="5">
    <source>
        <dbReference type="Proteomes" id="UP000183442"/>
    </source>
</evidence>
<sequence>MQLLWFYVAIVLAISDEVHSRIVWDYVRDFYIILGGLISSALDSVMETWIVHEALEALFHFIFVSCVFFSFKVGFLAALIHFLLDVSHSIVIRHIPWLPHRALHFVIECLFFMAVFGL</sequence>
<dbReference type="Proteomes" id="UP000066376">
    <property type="component" value="Chromosome"/>
</dbReference>
<keyword evidence="1" id="KW-0472">Membrane</keyword>
<evidence type="ECO:0000313" key="4">
    <source>
        <dbReference type="Proteomes" id="UP000066376"/>
    </source>
</evidence>
<keyword evidence="1" id="KW-1133">Transmembrane helix</keyword>
<dbReference type="Proteomes" id="UP000183442">
    <property type="component" value="Unassembled WGS sequence"/>
</dbReference>
<evidence type="ECO:0000256" key="1">
    <source>
        <dbReference type="SAM" id="Phobius"/>
    </source>
</evidence>
<dbReference type="EMBL" id="FOTL01000003">
    <property type="protein sequence ID" value="SFL24434.1"/>
    <property type="molecule type" value="Genomic_DNA"/>
</dbReference>
<name>A0A126R0L6_METOL</name>
<dbReference type="EMBL" id="CP014265">
    <property type="protein sequence ID" value="AMK15628.1"/>
    <property type="molecule type" value="Genomic_DNA"/>
</dbReference>
<keyword evidence="4" id="KW-1185">Reference proteome</keyword>
<feature type="transmembrane region" description="Helical" evidence="1">
    <location>
        <begin position="96"/>
        <end position="116"/>
    </location>
</feature>
<dbReference type="OrthoDB" id="80113at2157"/>
<dbReference type="KEGG" id="mol:YLM1_1071"/>
<keyword evidence="1" id="KW-0812">Transmembrane</keyword>
<dbReference type="PATRIC" id="fig|294671.3.peg.1122"/>
<protein>
    <submittedName>
        <fullName evidence="2">Uncharacterized protein</fullName>
    </submittedName>
</protein>
<dbReference type="GeneID" id="28489375"/>
<evidence type="ECO:0000313" key="3">
    <source>
        <dbReference type="EMBL" id="SFL24434.1"/>
    </source>
</evidence>
<evidence type="ECO:0000313" key="2">
    <source>
        <dbReference type="EMBL" id="AMK15628.1"/>
    </source>
</evidence>
<dbReference type="AlphaFoldDB" id="A0A126R0L6"/>
<reference evidence="4" key="2">
    <citation type="submission" date="2016-02" db="EMBL/GenBank/DDBJ databases">
        <title>The draft genome sequence of the rumen methanogen Methanobrevibacter olleyae YLM1.</title>
        <authorList>
            <consortium name="New Zealand Agricultural Greenhouse Gas Research Centre/Pastoral Greenhouse Gas Research Consortium"/>
            <person name="Kelly W.J."/>
            <person name="Li D."/>
            <person name="Lambie S.C."/>
            <person name="Attwood G.T."/>
            <person name="Altermann E."/>
            <person name="Leahy S.C."/>
        </authorList>
    </citation>
    <scope>NUCLEOTIDE SEQUENCE [LARGE SCALE GENOMIC DNA]</scope>
    <source>
        <strain evidence="4">YLM1</strain>
    </source>
</reference>
<dbReference type="RefSeq" id="WP_067147026.1">
    <property type="nucleotide sequence ID" value="NZ_CP014265.1"/>
</dbReference>
<organism evidence="2 4">
    <name type="scientific">Methanobrevibacter olleyae</name>
    <dbReference type="NCBI Taxonomy" id="294671"/>
    <lineage>
        <taxon>Archaea</taxon>
        <taxon>Methanobacteriati</taxon>
        <taxon>Methanobacteriota</taxon>
        <taxon>Methanomada group</taxon>
        <taxon>Methanobacteria</taxon>
        <taxon>Methanobacteriales</taxon>
        <taxon>Methanobacteriaceae</taxon>
        <taxon>Methanobrevibacter</taxon>
    </lineage>
</organism>
<accession>A0A126R0L6</accession>
<reference evidence="2 4" key="1">
    <citation type="journal article" date="2016" name="Genome Announc.">
        <title>Draft Genome Sequence of the Rumen Methanogen Methanobrevibacter olleyae YLM1.</title>
        <authorList>
            <person name="Kelly W.J."/>
            <person name="Li D."/>
            <person name="Lambie S.C."/>
            <person name="Cox F."/>
            <person name="Attwood G.T."/>
            <person name="Altermann E."/>
            <person name="Leahy S.C."/>
        </authorList>
    </citation>
    <scope>NUCLEOTIDE SEQUENCE [LARGE SCALE GENOMIC DNA]</scope>
    <source>
        <strain evidence="2 4">YLM1</strain>
    </source>
</reference>
<proteinExistence type="predicted"/>
<feature type="transmembrane region" description="Helical" evidence="1">
    <location>
        <begin position="58"/>
        <end position="84"/>
    </location>
</feature>
<gene>
    <name evidence="3" type="ORF">SAMN02910297_00343</name>
    <name evidence="2" type="ORF">YLM1_1071</name>
</gene>
<reference evidence="5" key="3">
    <citation type="submission" date="2016-10" db="EMBL/GenBank/DDBJ databases">
        <authorList>
            <person name="Varghese N."/>
        </authorList>
    </citation>
    <scope>NUCLEOTIDE SEQUENCE [LARGE SCALE GENOMIC DNA]</scope>
    <source>
        <strain evidence="5">DSM 16632</strain>
    </source>
</reference>